<dbReference type="SUPFAM" id="SSF81665">
    <property type="entry name" value="Calcium ATPase, transmembrane domain M"/>
    <property type="match status" value="1"/>
</dbReference>
<dbReference type="Gene3D" id="3.40.50.1000">
    <property type="entry name" value="HAD superfamily/HAD-like"/>
    <property type="match status" value="1"/>
</dbReference>
<dbReference type="GO" id="GO:0019829">
    <property type="term" value="F:ATPase-coupled monoatomic cation transmembrane transporter activity"/>
    <property type="evidence" value="ECO:0007669"/>
    <property type="project" value="InterPro"/>
</dbReference>
<dbReference type="NCBIfam" id="TIGR01511">
    <property type="entry name" value="ATPase-IB1_Cu"/>
    <property type="match status" value="1"/>
</dbReference>
<organism evidence="10 11">
    <name type="scientific">Heterodermia speciosa</name>
    <dbReference type="NCBI Taxonomy" id="116794"/>
    <lineage>
        <taxon>Eukaryota</taxon>
        <taxon>Fungi</taxon>
        <taxon>Dikarya</taxon>
        <taxon>Ascomycota</taxon>
        <taxon>Pezizomycotina</taxon>
        <taxon>Lecanoromycetes</taxon>
        <taxon>OSLEUM clade</taxon>
        <taxon>Lecanoromycetidae</taxon>
        <taxon>Caliciales</taxon>
        <taxon>Physciaceae</taxon>
        <taxon>Heterodermia</taxon>
    </lineage>
</organism>
<feature type="transmembrane region" description="Helical" evidence="7">
    <location>
        <begin position="262"/>
        <end position="281"/>
    </location>
</feature>
<dbReference type="SUPFAM" id="SSF81653">
    <property type="entry name" value="Calcium ATPase, transduction domain A"/>
    <property type="match status" value="1"/>
</dbReference>
<reference evidence="10" key="1">
    <citation type="submission" date="2021-03" db="EMBL/GenBank/DDBJ databases">
        <authorList>
            <person name="Tagirdzhanova G."/>
        </authorList>
    </citation>
    <scope>NUCLEOTIDE SEQUENCE</scope>
</reference>
<keyword evidence="2 7" id="KW-0812">Transmembrane</keyword>
<keyword evidence="4" id="KW-1278">Translocase</keyword>
<comment type="subcellular location">
    <subcellularLocation>
        <location evidence="1 7">Membrane</location>
    </subcellularLocation>
</comment>
<dbReference type="NCBIfam" id="TIGR01525">
    <property type="entry name" value="ATPase-IB_hvy"/>
    <property type="match status" value="1"/>
</dbReference>
<dbReference type="GO" id="GO:0016887">
    <property type="term" value="F:ATP hydrolysis activity"/>
    <property type="evidence" value="ECO:0007669"/>
    <property type="project" value="InterPro"/>
</dbReference>
<dbReference type="InterPro" id="IPR027256">
    <property type="entry name" value="P-typ_ATPase_IB"/>
</dbReference>
<evidence type="ECO:0000256" key="6">
    <source>
        <dbReference type="ARBA" id="ARBA00023136"/>
    </source>
</evidence>
<feature type="domain" description="P-type ATPase A" evidence="8">
    <location>
        <begin position="381"/>
        <end position="472"/>
    </location>
</feature>
<feature type="transmembrane region" description="Helical" evidence="7">
    <location>
        <begin position="862"/>
        <end position="881"/>
    </location>
</feature>
<dbReference type="InterPro" id="IPR044492">
    <property type="entry name" value="P_typ_ATPase_HD_dom"/>
</dbReference>
<evidence type="ECO:0000256" key="3">
    <source>
        <dbReference type="ARBA" id="ARBA00022723"/>
    </source>
</evidence>
<dbReference type="GO" id="GO:0046872">
    <property type="term" value="F:metal ion binding"/>
    <property type="evidence" value="ECO:0007669"/>
    <property type="project" value="UniProtKB-KW"/>
</dbReference>
<dbReference type="Pfam" id="PF00122">
    <property type="entry name" value="E1-E2_ATPase"/>
    <property type="match status" value="1"/>
</dbReference>
<keyword evidence="7" id="KW-0067">ATP-binding</keyword>
<feature type="transmembrane region" description="Helical" evidence="7">
    <location>
        <begin position="302"/>
        <end position="320"/>
    </location>
</feature>
<evidence type="ECO:0000256" key="4">
    <source>
        <dbReference type="ARBA" id="ARBA00022967"/>
    </source>
</evidence>
<dbReference type="Pfam" id="PF24534">
    <property type="entry name" value="HMA_PCA1"/>
    <property type="match status" value="1"/>
</dbReference>
<dbReference type="OrthoDB" id="432719at2759"/>
<dbReference type="SFLD" id="SFLDF00027">
    <property type="entry name" value="p-type_atpase"/>
    <property type="match status" value="1"/>
</dbReference>
<evidence type="ECO:0000313" key="11">
    <source>
        <dbReference type="Proteomes" id="UP000664521"/>
    </source>
</evidence>
<dbReference type="InterPro" id="IPR023298">
    <property type="entry name" value="ATPase_P-typ_TM_dom_sf"/>
</dbReference>
<feature type="transmembrane region" description="Helical" evidence="7">
    <location>
        <begin position="488"/>
        <end position="510"/>
    </location>
</feature>
<keyword evidence="3 7" id="KW-0479">Metal-binding</keyword>
<dbReference type="PRINTS" id="PR00119">
    <property type="entry name" value="CATATPASE"/>
</dbReference>
<dbReference type="SUPFAM" id="SSF56784">
    <property type="entry name" value="HAD-like"/>
    <property type="match status" value="1"/>
</dbReference>
<gene>
    <name evidence="10" type="ORF">HETSPECPRED_009362</name>
</gene>
<dbReference type="GO" id="GO:0005524">
    <property type="term" value="F:ATP binding"/>
    <property type="evidence" value="ECO:0007669"/>
    <property type="project" value="UniProtKB-UniRule"/>
</dbReference>
<dbReference type="InterPro" id="IPR023214">
    <property type="entry name" value="HAD_sf"/>
</dbReference>
<dbReference type="NCBIfam" id="TIGR01494">
    <property type="entry name" value="ATPase_P-type"/>
    <property type="match status" value="1"/>
</dbReference>
<keyword evidence="5 7" id="KW-1133">Transmembrane helix</keyword>
<proteinExistence type="inferred from homology"/>
<comment type="caution">
    <text evidence="10">The sequence shown here is derived from an EMBL/GenBank/DDBJ whole genome shotgun (WGS) entry which is preliminary data.</text>
</comment>
<sequence>MPPQDRENAPEQGEPVESSAQNYCRSKFCCITVDDTQQSCKDVAMKKLSASDVGQGLLHCTDVAGKGCHHINSLGQTDIEGLSGLQNVSIIFKGSSCPGCIRKVSRALESMPFLHNLRLRTIPLQATFDVEITKISIRGMMEAVRTKTGRQCERVGEGWQKLVVLSNPAVDLINPIPPAGVMDIERLRKHTFCIRYDAREIGARELLKAFQAETGFPIDLAPAEAYDEIPGDVRRTGCLTCVSSILTLPILILAWAPFPKHMLQYDVTSLVLATLIQIVVAGPLYPKALRSLFIDKTIDMDLLVVLSTSITYLLSVASFICEAVGSQLTSGMYFETSALLISLIMLGRFLADFACHRVIRSRSVRSLQPQSAFLVDMLAANGNTSKQLDVRLLQLGDMIEIKPGHVAPTDGVLLFGESKFDESILTGEDGLILKSEGCAVIAGSTNKSAAVVIRVSRLPGTNSISDIADMVEEVSQSKPRSQLIADEIACWVVPAIGILAVSTLLVWFLVGKLVRNEPAGSAILHAVPYAVSVLVVSCPCAIGLAVPIVQVVASNIAANHGLILKSSEVMTTARNVDHVVFDKTGTLTNKEMSVIDEHYCSKSKIFVAALTLALTSSSEHPVSSTVAKHLQCGSVKAAHVTNLATIAGKGIGGVMNGQTVRVGNARWLGVEHSPLVQSVLHKGLTTMCVVQGDELVAVFGLRSSIRSDAAELILKLKQRGIRVSIMSGDESGAVHRVATELQIPLTDTWSKCTPQEKQQQVKELMHSQAKTVLFCGDGANDAAALTQASVGVHITDGVGFADSTADAVITNTSLKGILLLLDLSRDCYFQILFGFSWSAFYNLFAIMLAAGLLIKIRLPPEYAGLGEMVSVLPVVIVPLRLRWKKYLKS</sequence>
<feature type="domain" description="PCA1 HMA heavy metal-associated" evidence="9">
    <location>
        <begin position="158"/>
        <end position="223"/>
    </location>
</feature>
<dbReference type="EMBL" id="CAJPDS010000077">
    <property type="protein sequence ID" value="CAF9934789.1"/>
    <property type="molecule type" value="Genomic_DNA"/>
</dbReference>
<evidence type="ECO:0000259" key="9">
    <source>
        <dbReference type="Pfam" id="PF24534"/>
    </source>
</evidence>
<keyword evidence="11" id="KW-1185">Reference proteome</keyword>
<feature type="transmembrane region" description="Helical" evidence="7">
    <location>
        <begin position="522"/>
        <end position="546"/>
    </location>
</feature>
<dbReference type="InterPro" id="IPR036412">
    <property type="entry name" value="HAD-like_sf"/>
</dbReference>
<dbReference type="InterPro" id="IPR001757">
    <property type="entry name" value="P_typ_ATPase"/>
</dbReference>
<dbReference type="InterPro" id="IPR023299">
    <property type="entry name" value="ATPase_P-typ_cyto_dom_N"/>
</dbReference>
<dbReference type="InterPro" id="IPR018303">
    <property type="entry name" value="ATPase_P-typ_P_site"/>
</dbReference>
<dbReference type="Gene3D" id="3.40.1110.10">
    <property type="entry name" value="Calcium-transporting ATPase, cytoplasmic domain N"/>
    <property type="match status" value="1"/>
</dbReference>
<evidence type="ECO:0000256" key="1">
    <source>
        <dbReference type="ARBA" id="ARBA00004370"/>
    </source>
</evidence>
<dbReference type="InterPro" id="IPR056236">
    <property type="entry name" value="HMA_PCA1"/>
</dbReference>
<dbReference type="SFLD" id="SFLDS00003">
    <property type="entry name" value="Haloacid_Dehalogenase"/>
    <property type="match status" value="1"/>
</dbReference>
<feature type="transmembrane region" description="Helical" evidence="7">
    <location>
        <begin position="831"/>
        <end position="856"/>
    </location>
</feature>
<dbReference type="Proteomes" id="UP000664521">
    <property type="component" value="Unassembled WGS sequence"/>
</dbReference>
<protein>
    <submittedName>
        <fullName evidence="10">Uncharacterized protein</fullName>
    </submittedName>
</protein>
<dbReference type="PROSITE" id="PS00154">
    <property type="entry name" value="ATPASE_E1_E2"/>
    <property type="match status" value="1"/>
</dbReference>
<feature type="transmembrane region" description="Helical" evidence="7">
    <location>
        <begin position="237"/>
        <end position="256"/>
    </location>
</feature>
<dbReference type="AlphaFoldDB" id="A0A8H3G1C1"/>
<evidence type="ECO:0000259" key="8">
    <source>
        <dbReference type="Pfam" id="PF00122"/>
    </source>
</evidence>
<dbReference type="PANTHER" id="PTHR46594">
    <property type="entry name" value="P-TYPE CATION-TRANSPORTING ATPASE"/>
    <property type="match status" value="1"/>
</dbReference>
<dbReference type="Pfam" id="PF00702">
    <property type="entry name" value="Hydrolase"/>
    <property type="match status" value="1"/>
</dbReference>
<dbReference type="InterPro" id="IPR059000">
    <property type="entry name" value="ATPase_P-type_domA"/>
</dbReference>
<keyword evidence="6 7" id="KW-0472">Membrane</keyword>
<evidence type="ECO:0000256" key="7">
    <source>
        <dbReference type="RuleBase" id="RU362081"/>
    </source>
</evidence>
<dbReference type="InterPro" id="IPR008250">
    <property type="entry name" value="ATPase_P-typ_transduc_dom_A_sf"/>
</dbReference>
<name>A0A8H3G1C1_9LECA</name>
<dbReference type="GO" id="GO:0016020">
    <property type="term" value="C:membrane"/>
    <property type="evidence" value="ECO:0007669"/>
    <property type="project" value="UniProtKB-SubCell"/>
</dbReference>
<dbReference type="PANTHER" id="PTHR46594:SF4">
    <property type="entry name" value="P-TYPE CATION-TRANSPORTING ATPASE"/>
    <property type="match status" value="1"/>
</dbReference>
<dbReference type="Gene3D" id="2.70.150.10">
    <property type="entry name" value="Calcium-transporting ATPase, cytoplasmic transduction domain A"/>
    <property type="match status" value="1"/>
</dbReference>
<evidence type="ECO:0000313" key="10">
    <source>
        <dbReference type="EMBL" id="CAF9934789.1"/>
    </source>
</evidence>
<comment type="similarity">
    <text evidence="7">Belongs to the cation transport ATPase (P-type) (TC 3.A.3) family. Type IB subfamily.</text>
</comment>
<feature type="transmembrane region" description="Helical" evidence="7">
    <location>
        <begin position="332"/>
        <end position="351"/>
    </location>
</feature>
<accession>A0A8H3G1C1</accession>
<dbReference type="SFLD" id="SFLDG00002">
    <property type="entry name" value="C1.7:_P-type_atpase_like"/>
    <property type="match status" value="1"/>
</dbReference>
<keyword evidence="7" id="KW-0547">Nucleotide-binding</keyword>
<evidence type="ECO:0000256" key="2">
    <source>
        <dbReference type="ARBA" id="ARBA00022692"/>
    </source>
</evidence>
<evidence type="ECO:0000256" key="5">
    <source>
        <dbReference type="ARBA" id="ARBA00022989"/>
    </source>
</evidence>